<comment type="catalytic activity">
    <reaction evidence="1 8">
        <text>Cleavage of hydrophobic, N-terminal signal or leader sequences from secreted and periplasmic proteins.</text>
        <dbReference type="EC" id="3.4.21.89"/>
    </reaction>
</comment>
<dbReference type="GO" id="GO:0004252">
    <property type="term" value="F:serine-type endopeptidase activity"/>
    <property type="evidence" value="ECO:0007669"/>
    <property type="project" value="InterPro"/>
</dbReference>
<dbReference type="RefSeq" id="WP_007317397.1">
    <property type="nucleotide sequence ID" value="NZ_BAEH01000046.1"/>
</dbReference>
<evidence type="ECO:0000256" key="7">
    <source>
        <dbReference type="PIRSR" id="PIRSR600223-1"/>
    </source>
</evidence>
<evidence type="ECO:0000256" key="4">
    <source>
        <dbReference type="ARBA" id="ARBA00013208"/>
    </source>
</evidence>
<comment type="subcellular location">
    <subcellularLocation>
        <location evidence="2">Cell membrane</location>
        <topology evidence="2">Single-pass type II membrane protein</topology>
    </subcellularLocation>
    <subcellularLocation>
        <location evidence="8">Membrane</location>
        <topology evidence="8">Single-pass type II membrane protein</topology>
    </subcellularLocation>
</comment>
<dbReference type="InterPro" id="IPR019756">
    <property type="entry name" value="Pept_S26A_signal_pept_1_Ser-AS"/>
</dbReference>
<dbReference type="eggNOG" id="COG0681">
    <property type="taxonomic scope" value="Bacteria"/>
</dbReference>
<feature type="region of interest" description="Disordered" evidence="9">
    <location>
        <begin position="244"/>
        <end position="266"/>
    </location>
</feature>
<dbReference type="PANTHER" id="PTHR43390">
    <property type="entry name" value="SIGNAL PEPTIDASE I"/>
    <property type="match status" value="1"/>
</dbReference>
<dbReference type="GO" id="GO:0009003">
    <property type="term" value="F:signal peptidase activity"/>
    <property type="evidence" value="ECO:0007669"/>
    <property type="project" value="UniProtKB-EC"/>
</dbReference>
<evidence type="ECO:0000256" key="8">
    <source>
        <dbReference type="RuleBase" id="RU362042"/>
    </source>
</evidence>
<dbReference type="SUPFAM" id="SSF51306">
    <property type="entry name" value="LexA/Signal peptidase"/>
    <property type="match status" value="1"/>
</dbReference>
<reference evidence="11 12" key="1">
    <citation type="submission" date="2011-12" db="EMBL/GenBank/DDBJ databases">
        <title>Whole genome shotgun sequence of Gordonia effusa NBRC 100432.</title>
        <authorList>
            <person name="Yoshida I."/>
            <person name="Takarada H."/>
            <person name="Hosoyama A."/>
            <person name="Tsuchikane K."/>
            <person name="Katsumata H."/>
            <person name="Yamazaki S."/>
            <person name="Fujita N."/>
        </authorList>
    </citation>
    <scope>NUCLEOTIDE SEQUENCE [LARGE SCALE GENOMIC DNA]</scope>
    <source>
        <strain evidence="11 12">NBRC 100432</strain>
    </source>
</reference>
<name>H0QZ09_9ACTN</name>
<dbReference type="PROSITE" id="PS00501">
    <property type="entry name" value="SPASE_I_1"/>
    <property type="match status" value="1"/>
</dbReference>
<evidence type="ECO:0000313" key="11">
    <source>
        <dbReference type="EMBL" id="GAB18060.1"/>
    </source>
</evidence>
<keyword evidence="6 8" id="KW-0378">Hydrolase</keyword>
<dbReference type="NCBIfam" id="TIGR02227">
    <property type="entry name" value="sigpep_I_bact"/>
    <property type="match status" value="1"/>
</dbReference>
<sequence>MANSHGKHSSDGTHPEASDPLARGVADSEDARAEDSSDSTAKPWHTKDDAADGKGKGRSKGSTFLRETVVIVSAVLVVMFVLTTFVGRQYVIPSESMESTLHGCTGCSNDRIITDKLAYRFGDPQPGDVVVFKVPDSWNEPYLSTRSSNAVVHKFQDVLSWFGFAPPDENDYVKRVIAVGGQTVSCRNAEGVGVKVDGKALREPYIDMNLQNPGLGSCLGPDFGPYKIPDGAVWVMGDNRSNSSDSRFHMTDDPATPDQDFLTGGSVPVSDIRGKVRTIIFPFSRMGGVGSINPQQ</sequence>
<feature type="region of interest" description="Disordered" evidence="9">
    <location>
        <begin position="1"/>
        <end position="59"/>
    </location>
</feature>
<dbReference type="PANTHER" id="PTHR43390:SF1">
    <property type="entry name" value="CHLOROPLAST PROCESSING PEPTIDASE"/>
    <property type="match status" value="1"/>
</dbReference>
<evidence type="ECO:0000313" key="12">
    <source>
        <dbReference type="Proteomes" id="UP000035034"/>
    </source>
</evidence>
<dbReference type="Gene3D" id="2.10.109.10">
    <property type="entry name" value="Umud Fragment, subunit A"/>
    <property type="match status" value="1"/>
</dbReference>
<feature type="active site" evidence="7">
    <location>
        <position position="174"/>
    </location>
</feature>
<dbReference type="STRING" id="1077974.GOEFS_046_00160"/>
<comment type="caution">
    <text evidence="11">The sequence shown here is derived from an EMBL/GenBank/DDBJ whole genome shotgun (WGS) entry which is preliminary data.</text>
</comment>
<dbReference type="EC" id="3.4.21.89" evidence="4 8"/>
<evidence type="ECO:0000256" key="3">
    <source>
        <dbReference type="ARBA" id="ARBA00009370"/>
    </source>
</evidence>
<dbReference type="EMBL" id="BAEH01000046">
    <property type="protein sequence ID" value="GAB18060.1"/>
    <property type="molecule type" value="Genomic_DNA"/>
</dbReference>
<dbReference type="InterPro" id="IPR036286">
    <property type="entry name" value="LexA/Signal_pep-like_sf"/>
</dbReference>
<evidence type="ECO:0000256" key="2">
    <source>
        <dbReference type="ARBA" id="ARBA00004401"/>
    </source>
</evidence>
<dbReference type="PRINTS" id="PR00727">
    <property type="entry name" value="LEADERPTASE"/>
</dbReference>
<dbReference type="GO" id="GO:0005886">
    <property type="term" value="C:plasma membrane"/>
    <property type="evidence" value="ECO:0007669"/>
    <property type="project" value="UniProtKB-SubCell"/>
</dbReference>
<evidence type="ECO:0000256" key="1">
    <source>
        <dbReference type="ARBA" id="ARBA00000677"/>
    </source>
</evidence>
<keyword evidence="12" id="KW-1185">Reference proteome</keyword>
<evidence type="ECO:0000256" key="9">
    <source>
        <dbReference type="SAM" id="MobiDB-lite"/>
    </source>
</evidence>
<dbReference type="CDD" id="cd06530">
    <property type="entry name" value="S26_SPase_I"/>
    <property type="match status" value="1"/>
</dbReference>
<feature type="domain" description="Peptidase S26" evidence="10">
    <location>
        <begin position="66"/>
        <end position="280"/>
    </location>
</feature>
<organism evidence="11 12">
    <name type="scientific">Gordonia effusa NBRC 100432</name>
    <dbReference type="NCBI Taxonomy" id="1077974"/>
    <lineage>
        <taxon>Bacteria</taxon>
        <taxon>Bacillati</taxon>
        <taxon>Actinomycetota</taxon>
        <taxon>Actinomycetes</taxon>
        <taxon>Mycobacteriales</taxon>
        <taxon>Gordoniaceae</taxon>
        <taxon>Gordonia</taxon>
    </lineage>
</organism>
<evidence type="ECO:0000256" key="6">
    <source>
        <dbReference type="ARBA" id="ARBA00022801"/>
    </source>
</evidence>
<dbReference type="Pfam" id="PF10502">
    <property type="entry name" value="Peptidase_S26"/>
    <property type="match status" value="1"/>
</dbReference>
<dbReference type="PROSITE" id="PS00761">
    <property type="entry name" value="SPASE_I_3"/>
    <property type="match status" value="1"/>
</dbReference>
<dbReference type="InterPro" id="IPR000223">
    <property type="entry name" value="Pept_S26A_signal_pept_1"/>
</dbReference>
<dbReference type="InterPro" id="IPR019758">
    <property type="entry name" value="Pept_S26A_signal_pept_1_CS"/>
</dbReference>
<gene>
    <name evidence="11" type="primary">lepB</name>
    <name evidence="11" type="ORF">GOEFS_046_00160</name>
</gene>
<proteinExistence type="inferred from homology"/>
<dbReference type="InterPro" id="IPR019533">
    <property type="entry name" value="Peptidase_S26"/>
</dbReference>
<feature type="compositionally biased region" description="Basic and acidic residues" evidence="9">
    <location>
        <begin position="8"/>
        <end position="17"/>
    </location>
</feature>
<dbReference type="Proteomes" id="UP000035034">
    <property type="component" value="Unassembled WGS sequence"/>
</dbReference>
<feature type="compositionally biased region" description="Basic and acidic residues" evidence="9">
    <location>
        <begin position="45"/>
        <end position="55"/>
    </location>
</feature>
<keyword evidence="5 8" id="KW-0645">Protease</keyword>
<evidence type="ECO:0000259" key="10">
    <source>
        <dbReference type="Pfam" id="PF10502"/>
    </source>
</evidence>
<dbReference type="AlphaFoldDB" id="H0QZ09"/>
<keyword evidence="8" id="KW-0472">Membrane</keyword>
<keyword evidence="8" id="KW-0812">Transmembrane</keyword>
<dbReference type="OrthoDB" id="9815782at2"/>
<evidence type="ECO:0000256" key="5">
    <source>
        <dbReference type="ARBA" id="ARBA00022670"/>
    </source>
</evidence>
<protein>
    <recommendedName>
        <fullName evidence="4 8">Signal peptidase I</fullName>
        <ecNumber evidence="4 8">3.4.21.89</ecNumber>
    </recommendedName>
</protein>
<feature type="transmembrane region" description="Helical" evidence="8">
    <location>
        <begin position="64"/>
        <end position="87"/>
    </location>
</feature>
<comment type="similarity">
    <text evidence="3 8">Belongs to the peptidase S26 family.</text>
</comment>
<dbReference type="GO" id="GO:0006465">
    <property type="term" value="P:signal peptide processing"/>
    <property type="evidence" value="ECO:0007669"/>
    <property type="project" value="InterPro"/>
</dbReference>
<keyword evidence="8" id="KW-1133">Transmembrane helix</keyword>
<feature type="active site" evidence="7">
    <location>
        <position position="96"/>
    </location>
</feature>
<accession>H0QZ09</accession>